<keyword evidence="3" id="KW-0539">Nucleus</keyword>
<dbReference type="SUPFAM" id="SSF48371">
    <property type="entry name" value="ARM repeat"/>
    <property type="match status" value="1"/>
</dbReference>
<feature type="compositionally biased region" description="Basic and acidic residues" evidence="4">
    <location>
        <begin position="243"/>
        <end position="255"/>
    </location>
</feature>
<comment type="similarity">
    <text evidence="2">Belongs to the CWC22 family.</text>
</comment>
<gene>
    <name evidence="6" type="ORF">M0812_08026</name>
</gene>
<dbReference type="SMART" id="SM00544">
    <property type="entry name" value="MA3"/>
    <property type="match status" value="1"/>
</dbReference>
<dbReference type="Proteomes" id="UP001146793">
    <property type="component" value="Unassembled WGS sequence"/>
</dbReference>
<feature type="compositionally biased region" description="Basic residues" evidence="4">
    <location>
        <begin position="256"/>
        <end position="268"/>
    </location>
</feature>
<comment type="subcellular location">
    <subcellularLocation>
        <location evidence="1">Nucleus</location>
        <location evidence="1">Nucleolus</location>
    </subcellularLocation>
</comment>
<dbReference type="Gene3D" id="1.25.40.180">
    <property type="match status" value="1"/>
</dbReference>
<dbReference type="AlphaFoldDB" id="A0AAV7ZXL9"/>
<feature type="compositionally biased region" description="Basic and acidic residues" evidence="4">
    <location>
        <begin position="33"/>
        <end position="46"/>
    </location>
</feature>
<evidence type="ECO:0000313" key="6">
    <source>
        <dbReference type="EMBL" id="KAJ3446697.1"/>
    </source>
</evidence>
<sequence length="840" mass="98747">MSKKNKIQKLSRREMRKRKRKEKKMRRNKQQFIKKEENNRRDIIKNDRKKTKFNKPSTKNHQVEKEKKTNKIKKVSTFKDNSNSVGDQGYFDDLMIKKMEEKLGINKKDQNWSKEFVEDGLDYFVNEGWKIPELHKEEEDGDEDSSNDEEKDYDEDEGDDEDEDEDEESEEGDEGEDSEEDDEGSEEEEGGFNEEGRFDDLMIKKMEEKLGINKKDQNWSKEFVEDGLDYFVNEGWKIPELHKKNEKDKINTHEKEKKKKKKKKKKPKKTSDHKMQQPSLYLPPQLREDNDEQRLADLKRKQVFENFDKQAELYKKQLRSLFNKLTCDNLPVITNQIITYFNNYPINIIKRSVTSLLIEQLMIKIKLTELLISTSAAHVALLHSFIGFEFSSYLVENIVKSLIISIEEQNKNKTHNLIVFLSTLYSLEVVGCKLIFTFIEYLLQNFQSFNIEVLLMLLRNVGIALRKDDPTALKEIILLVQEKVVSINDSLTKSNKDGGKVKEDENEEFFTSRVNFMLEMIYDLKNNKQKFLKTSALTQLTKLKEKIQQSKIKWEKNRGEGHDQALSVTWDDLINAESNGRWWLVGTSSSSAWKLSNKNQESLKLKSMLNGNDQKIYEKIQSQRMNTDIRKAVFVVIMSSEDYIDAFEKLLKLQLKAKQEREIIRVLIECCGQSKSYNPYFAYLGNRLCEYSKNFKITFQYTFWDQFKLLKETKMARIVNLAKLVSHLIILGSVSISVLKTLDFTKLTKNSTILARVIFTNLIVGADLQKIISIFTNLREVQELFELKEGILFLLLNHVKHQKQLIGIVSLNEKQKSENKRLLKKRIKIIEKIIQPQFDF</sequence>
<dbReference type="GO" id="GO:0042274">
    <property type="term" value="P:ribosomal small subunit biogenesis"/>
    <property type="evidence" value="ECO:0007669"/>
    <property type="project" value="TreeGrafter"/>
</dbReference>
<name>A0AAV7ZXL9_9EUKA</name>
<dbReference type="InterPro" id="IPR050781">
    <property type="entry name" value="CWC22_splicing_factor"/>
</dbReference>
<evidence type="ECO:0000256" key="3">
    <source>
        <dbReference type="ARBA" id="ARBA00023242"/>
    </source>
</evidence>
<comment type="caution">
    <text evidence="6">The sequence shown here is derived from an EMBL/GenBank/DDBJ whole genome shotgun (WGS) entry which is preliminary data.</text>
</comment>
<dbReference type="Pfam" id="PF02854">
    <property type="entry name" value="MIF4G"/>
    <property type="match status" value="1"/>
</dbReference>
<dbReference type="GO" id="GO:0005730">
    <property type="term" value="C:nucleolus"/>
    <property type="evidence" value="ECO:0007669"/>
    <property type="project" value="UniProtKB-SubCell"/>
</dbReference>
<organism evidence="6 7">
    <name type="scientific">Anaeramoeba flamelloides</name>
    <dbReference type="NCBI Taxonomy" id="1746091"/>
    <lineage>
        <taxon>Eukaryota</taxon>
        <taxon>Metamonada</taxon>
        <taxon>Anaeramoebidae</taxon>
        <taxon>Anaeramoeba</taxon>
    </lineage>
</organism>
<dbReference type="PANTHER" id="PTHR18034:SF4">
    <property type="entry name" value="NUCLEOLAR MIF4G DOMAIN-CONTAINING PROTEIN 1"/>
    <property type="match status" value="1"/>
</dbReference>
<feature type="compositionally biased region" description="Acidic residues" evidence="4">
    <location>
        <begin position="139"/>
        <end position="192"/>
    </location>
</feature>
<feature type="region of interest" description="Disordered" evidence="4">
    <location>
        <begin position="243"/>
        <end position="286"/>
    </location>
</feature>
<dbReference type="InterPro" id="IPR016024">
    <property type="entry name" value="ARM-type_fold"/>
</dbReference>
<dbReference type="EMBL" id="JANTQA010000019">
    <property type="protein sequence ID" value="KAJ3446697.1"/>
    <property type="molecule type" value="Genomic_DNA"/>
</dbReference>
<dbReference type="Pfam" id="PF02847">
    <property type="entry name" value="MA3"/>
    <property type="match status" value="1"/>
</dbReference>
<dbReference type="SMART" id="SM00543">
    <property type="entry name" value="MIF4G"/>
    <property type="match status" value="1"/>
</dbReference>
<feature type="region of interest" description="Disordered" evidence="4">
    <location>
        <begin position="1"/>
        <end position="88"/>
    </location>
</feature>
<accession>A0AAV7ZXL9</accession>
<proteinExistence type="inferred from homology"/>
<evidence type="ECO:0000256" key="1">
    <source>
        <dbReference type="ARBA" id="ARBA00004604"/>
    </source>
</evidence>
<evidence type="ECO:0000313" key="7">
    <source>
        <dbReference type="Proteomes" id="UP001146793"/>
    </source>
</evidence>
<feature type="region of interest" description="Disordered" evidence="4">
    <location>
        <begin position="132"/>
        <end position="200"/>
    </location>
</feature>
<feature type="compositionally biased region" description="Basic residues" evidence="4">
    <location>
        <begin position="1"/>
        <end position="29"/>
    </location>
</feature>
<reference evidence="6" key="1">
    <citation type="submission" date="2022-08" db="EMBL/GenBank/DDBJ databases">
        <title>Novel sulphate-reducing endosymbionts in the free-living metamonad Anaeramoeba.</title>
        <authorList>
            <person name="Jerlstrom-Hultqvist J."/>
            <person name="Cepicka I."/>
            <person name="Gallot-Lavallee L."/>
            <person name="Salas-Leiva D."/>
            <person name="Curtis B.A."/>
            <person name="Zahonova K."/>
            <person name="Pipaliya S."/>
            <person name="Dacks J."/>
            <person name="Roger A.J."/>
        </authorList>
    </citation>
    <scope>NUCLEOTIDE SEQUENCE</scope>
    <source>
        <strain evidence="6">Busselton2</strain>
    </source>
</reference>
<dbReference type="PROSITE" id="PS51366">
    <property type="entry name" value="MI"/>
    <property type="match status" value="1"/>
</dbReference>
<evidence type="ECO:0000256" key="2">
    <source>
        <dbReference type="ARBA" id="ARBA00006856"/>
    </source>
</evidence>
<dbReference type="InterPro" id="IPR003891">
    <property type="entry name" value="Initiation_fac_eIF4g_MI"/>
</dbReference>
<evidence type="ECO:0000256" key="4">
    <source>
        <dbReference type="SAM" id="MobiDB-lite"/>
    </source>
</evidence>
<dbReference type="InterPro" id="IPR003890">
    <property type="entry name" value="MIF4G-like_typ-3"/>
</dbReference>
<evidence type="ECO:0000259" key="5">
    <source>
        <dbReference type="PROSITE" id="PS51366"/>
    </source>
</evidence>
<feature type="domain" description="MI" evidence="5">
    <location>
        <begin position="628"/>
        <end position="744"/>
    </location>
</feature>
<dbReference type="GO" id="GO:0003723">
    <property type="term" value="F:RNA binding"/>
    <property type="evidence" value="ECO:0007669"/>
    <property type="project" value="InterPro"/>
</dbReference>
<dbReference type="PANTHER" id="PTHR18034">
    <property type="entry name" value="CELL CYCLE CONTROL PROTEIN CWF22-RELATED"/>
    <property type="match status" value="1"/>
</dbReference>
<protein>
    <submittedName>
        <fullName evidence="6">Nucleolar mif4g domain-containing protein</fullName>
    </submittedName>
</protein>